<feature type="compositionally biased region" description="Polar residues" evidence="1">
    <location>
        <begin position="332"/>
        <end position="348"/>
    </location>
</feature>
<evidence type="ECO:0000256" key="2">
    <source>
        <dbReference type="SAM" id="Phobius"/>
    </source>
</evidence>
<dbReference type="InterPro" id="IPR045339">
    <property type="entry name" value="DUF6534"/>
</dbReference>
<keyword evidence="5" id="KW-1185">Reference proteome</keyword>
<evidence type="ECO:0000256" key="1">
    <source>
        <dbReference type="SAM" id="MobiDB-lite"/>
    </source>
</evidence>
<feature type="transmembrane region" description="Helical" evidence="2">
    <location>
        <begin position="75"/>
        <end position="92"/>
    </location>
</feature>
<feature type="transmembrane region" description="Helical" evidence="2">
    <location>
        <begin position="145"/>
        <end position="167"/>
    </location>
</feature>
<protein>
    <recommendedName>
        <fullName evidence="3">DUF6534 domain-containing protein</fullName>
    </recommendedName>
</protein>
<keyword evidence="2" id="KW-0812">Transmembrane</keyword>
<sequence>MEIRCSPFAVVKFHRSADGAMSAAGFPSIPLDIAQFTGPLLLGHLFNWGLFGALSVQTYIYYIAFPHDRLLPKSIVGFAFIAELLQTVLATFDAFRYFGMAWGNLNELNNVGFFWFNVQILGSIMSFTAQAFFAWRVWILSKNKWIVGIILILAMMSLVTGLYSGALTHIIGTFSEVQRQAYKTTCVWLSGTALCDVIIATASVVLYLHKTRIRLYNNSTFLSKFSRLTIETGLTCAIVAIIHLSLFLGSQRNNYHLAPSIALSKVHANSLLVILMATESDALADFNRLSSLTENNDHSAISISISHTKEADTDDVPRAKSISMTDTDKGCQRTNPSNILRLSSASPV</sequence>
<feature type="domain" description="DUF6534" evidence="3">
    <location>
        <begin position="193"/>
        <end position="277"/>
    </location>
</feature>
<feature type="region of interest" description="Disordered" evidence="1">
    <location>
        <begin position="325"/>
        <end position="348"/>
    </location>
</feature>
<organism evidence="4 5">
    <name type="scientific">Somion occarium</name>
    <dbReference type="NCBI Taxonomy" id="3059160"/>
    <lineage>
        <taxon>Eukaryota</taxon>
        <taxon>Fungi</taxon>
        <taxon>Dikarya</taxon>
        <taxon>Basidiomycota</taxon>
        <taxon>Agaricomycotina</taxon>
        <taxon>Agaricomycetes</taxon>
        <taxon>Polyporales</taxon>
        <taxon>Cerrenaceae</taxon>
        <taxon>Somion</taxon>
    </lineage>
</organism>
<keyword evidence="2" id="KW-1133">Transmembrane helix</keyword>
<feature type="transmembrane region" description="Helical" evidence="2">
    <location>
        <begin position="228"/>
        <end position="248"/>
    </location>
</feature>
<evidence type="ECO:0000313" key="5">
    <source>
        <dbReference type="Proteomes" id="UP001497453"/>
    </source>
</evidence>
<dbReference type="PANTHER" id="PTHR40465">
    <property type="entry name" value="CHROMOSOME 1, WHOLE GENOME SHOTGUN SEQUENCE"/>
    <property type="match status" value="1"/>
</dbReference>
<dbReference type="PANTHER" id="PTHR40465:SF1">
    <property type="entry name" value="DUF6534 DOMAIN-CONTAINING PROTEIN"/>
    <property type="match status" value="1"/>
</dbReference>
<accession>A0ABP1DV08</accession>
<proteinExistence type="predicted"/>
<keyword evidence="2" id="KW-0472">Membrane</keyword>
<dbReference type="Proteomes" id="UP001497453">
    <property type="component" value="Chromosome 6"/>
</dbReference>
<name>A0ABP1DV08_9APHY</name>
<gene>
    <name evidence="4" type="ORF">GFSPODELE1_LOCUS7840</name>
</gene>
<reference evidence="5" key="1">
    <citation type="submission" date="2024-04" db="EMBL/GenBank/DDBJ databases">
        <authorList>
            <person name="Shaw F."/>
            <person name="Minotto A."/>
        </authorList>
    </citation>
    <scope>NUCLEOTIDE SEQUENCE [LARGE SCALE GENOMIC DNA]</scope>
</reference>
<evidence type="ECO:0000313" key="4">
    <source>
        <dbReference type="EMBL" id="CAL1710454.1"/>
    </source>
</evidence>
<feature type="transmembrane region" description="Helical" evidence="2">
    <location>
        <begin position="45"/>
        <end position="63"/>
    </location>
</feature>
<dbReference type="EMBL" id="OZ037949">
    <property type="protein sequence ID" value="CAL1710454.1"/>
    <property type="molecule type" value="Genomic_DNA"/>
</dbReference>
<dbReference type="Pfam" id="PF20152">
    <property type="entry name" value="DUF6534"/>
    <property type="match status" value="1"/>
</dbReference>
<feature type="transmembrane region" description="Helical" evidence="2">
    <location>
        <begin position="187"/>
        <end position="208"/>
    </location>
</feature>
<evidence type="ECO:0000259" key="3">
    <source>
        <dbReference type="Pfam" id="PF20152"/>
    </source>
</evidence>
<feature type="transmembrane region" description="Helical" evidence="2">
    <location>
        <begin position="112"/>
        <end position="133"/>
    </location>
</feature>